<evidence type="ECO:0000313" key="4">
    <source>
        <dbReference type="EMBL" id="VTR28519.1"/>
    </source>
</evidence>
<dbReference type="SUPFAM" id="SSF51735">
    <property type="entry name" value="NAD(P)-binding Rossmann-fold domains"/>
    <property type="match status" value="1"/>
</dbReference>
<dbReference type="EC" id="1.-.-.-" evidence="4"/>
<dbReference type="AlphaFoldDB" id="A0A4U9U9G2"/>
<evidence type="ECO:0000256" key="1">
    <source>
        <dbReference type="ARBA" id="ARBA00006484"/>
    </source>
</evidence>
<name>A0A4U9U9G2_9SPHI</name>
<reference evidence="4 5" key="1">
    <citation type="submission" date="2019-05" db="EMBL/GenBank/DDBJ databases">
        <authorList>
            <consortium name="Pathogen Informatics"/>
        </authorList>
    </citation>
    <scope>NUCLEOTIDE SEQUENCE [LARGE SCALE GENOMIC DNA]</scope>
    <source>
        <strain evidence="4 5">NCTC11429</strain>
    </source>
</reference>
<dbReference type="PRINTS" id="PR00081">
    <property type="entry name" value="GDHRDH"/>
</dbReference>
<dbReference type="PRINTS" id="PR00080">
    <property type="entry name" value="SDRFAMILY"/>
</dbReference>
<organism evidence="4 5">
    <name type="scientific">Sphingobacterium thalpophilum</name>
    <dbReference type="NCBI Taxonomy" id="259"/>
    <lineage>
        <taxon>Bacteria</taxon>
        <taxon>Pseudomonadati</taxon>
        <taxon>Bacteroidota</taxon>
        <taxon>Sphingobacteriia</taxon>
        <taxon>Sphingobacteriales</taxon>
        <taxon>Sphingobacteriaceae</taxon>
        <taxon>Sphingobacterium</taxon>
    </lineage>
</organism>
<protein>
    <submittedName>
        <fullName evidence="4">Uncharacterized oxidoreductase SAV2478</fullName>
        <ecNumber evidence="4">1.-.-.-</ecNumber>
    </submittedName>
</protein>
<evidence type="ECO:0000256" key="2">
    <source>
        <dbReference type="ARBA" id="ARBA00023002"/>
    </source>
</evidence>
<dbReference type="InterPro" id="IPR036291">
    <property type="entry name" value="NAD(P)-bd_dom_sf"/>
</dbReference>
<comment type="similarity">
    <text evidence="1 3">Belongs to the short-chain dehydrogenases/reductases (SDR) family.</text>
</comment>
<evidence type="ECO:0000313" key="5">
    <source>
        <dbReference type="Proteomes" id="UP000308196"/>
    </source>
</evidence>
<dbReference type="GeneID" id="78461041"/>
<keyword evidence="2 4" id="KW-0560">Oxidoreductase</keyword>
<gene>
    <name evidence="4" type="ORF">NCTC11429_00216</name>
</gene>
<sequence>MIHNFKDKVILVTGANRGIGRSLVQTLLNIGVGKIYAACRDISKMPAFDDNRITVLPLDITDDQQVALAAARAKDTEILINNAGGLNAGNILEGDLDGMENDLQVNFFGTIKMMRAFAPILKTNKPSMLINIVSIAAYSPLPSIAGYAASKAALFSATQSVRIELARHGVLVYAVNPGAIDTDMNQGSDWKMPSPDTVAVKILEAIGQESFDIIPDEMGQDMYRAWREEPSKLSKIFSDLYHTEISD</sequence>
<evidence type="ECO:0000256" key="3">
    <source>
        <dbReference type="RuleBase" id="RU000363"/>
    </source>
</evidence>
<dbReference type="PANTHER" id="PTHR44169">
    <property type="entry name" value="NADPH-DEPENDENT 1-ACYLDIHYDROXYACETONE PHOSPHATE REDUCTASE"/>
    <property type="match status" value="1"/>
</dbReference>
<accession>A0A4U9U9G2</accession>
<proteinExistence type="inferred from homology"/>
<dbReference type="PANTHER" id="PTHR44169:SF6">
    <property type="entry name" value="NADPH-DEPENDENT 1-ACYLDIHYDROXYACETONE PHOSPHATE REDUCTASE"/>
    <property type="match status" value="1"/>
</dbReference>
<dbReference type="KEGG" id="stha:NCTC11429_00216"/>
<dbReference type="GO" id="GO:0016491">
    <property type="term" value="F:oxidoreductase activity"/>
    <property type="evidence" value="ECO:0007669"/>
    <property type="project" value="UniProtKB-KW"/>
</dbReference>
<dbReference type="Gene3D" id="3.40.50.720">
    <property type="entry name" value="NAD(P)-binding Rossmann-like Domain"/>
    <property type="match status" value="1"/>
</dbReference>
<dbReference type="RefSeq" id="WP_037533362.1">
    <property type="nucleotide sequence ID" value="NZ_LR590484.1"/>
</dbReference>
<dbReference type="EMBL" id="LR590484">
    <property type="protein sequence ID" value="VTR28519.1"/>
    <property type="molecule type" value="Genomic_DNA"/>
</dbReference>
<dbReference type="Pfam" id="PF00106">
    <property type="entry name" value="adh_short"/>
    <property type="match status" value="1"/>
</dbReference>
<dbReference type="Proteomes" id="UP000308196">
    <property type="component" value="Chromosome"/>
</dbReference>
<dbReference type="InterPro" id="IPR002347">
    <property type="entry name" value="SDR_fam"/>
</dbReference>
<dbReference type="STRING" id="1123265.GCA_000686625_03393"/>